<dbReference type="GO" id="GO:0004725">
    <property type="term" value="F:protein tyrosine phosphatase activity"/>
    <property type="evidence" value="ECO:0007669"/>
    <property type="project" value="TreeGrafter"/>
</dbReference>
<dbReference type="AlphaFoldDB" id="A0A4W4GSR3"/>
<reference evidence="2" key="5">
    <citation type="submission" date="2025-09" db="UniProtKB">
        <authorList>
            <consortium name="Ensembl"/>
        </authorList>
    </citation>
    <scope>IDENTIFICATION</scope>
</reference>
<protein>
    <recommendedName>
        <fullName evidence="1">Phosphatase tensin-type domain-containing protein</fullName>
    </recommendedName>
</protein>
<dbReference type="Gene3D" id="3.90.190.10">
    <property type="entry name" value="Protein tyrosine phosphatase superfamily"/>
    <property type="match status" value="1"/>
</dbReference>
<organism evidence="2 3">
    <name type="scientific">Electrophorus electricus</name>
    <name type="common">Electric eel</name>
    <name type="synonym">Gymnotus electricus</name>
    <dbReference type="NCBI Taxonomy" id="8005"/>
    <lineage>
        <taxon>Eukaryota</taxon>
        <taxon>Metazoa</taxon>
        <taxon>Chordata</taxon>
        <taxon>Craniata</taxon>
        <taxon>Vertebrata</taxon>
        <taxon>Euteleostomi</taxon>
        <taxon>Actinopterygii</taxon>
        <taxon>Neopterygii</taxon>
        <taxon>Teleostei</taxon>
        <taxon>Ostariophysi</taxon>
        <taxon>Gymnotiformes</taxon>
        <taxon>Gymnotoidei</taxon>
        <taxon>Gymnotidae</taxon>
        <taxon>Electrophorus</taxon>
    </lineage>
</organism>
<dbReference type="InterPro" id="IPR029021">
    <property type="entry name" value="Prot-tyrosine_phosphatase-like"/>
</dbReference>
<dbReference type="Ensembl" id="ENSEEET00000039933.2">
    <property type="protein sequence ID" value="ENSEEEP00000039479.2"/>
    <property type="gene ID" value="ENSEEEG00000018747.2"/>
</dbReference>
<dbReference type="Proteomes" id="UP000314983">
    <property type="component" value="Chromosome 3"/>
</dbReference>
<dbReference type="GeneTree" id="ENSGT00940000163886"/>
<reference evidence="2" key="3">
    <citation type="submission" date="2020-05" db="EMBL/GenBank/DDBJ databases">
        <title>Electrophorus electricus (electric eel) genome, fEleEle1, primary haplotype.</title>
        <authorList>
            <person name="Myers G."/>
            <person name="Meyer A."/>
            <person name="Fedrigo O."/>
            <person name="Formenti G."/>
            <person name="Rhie A."/>
            <person name="Tracey A."/>
            <person name="Sims Y."/>
            <person name="Jarvis E.D."/>
        </authorList>
    </citation>
    <scope>NUCLEOTIDE SEQUENCE [LARGE SCALE GENOMIC DNA]</scope>
</reference>
<feature type="domain" description="Phosphatase tensin-type" evidence="1">
    <location>
        <begin position="31"/>
        <end position="148"/>
    </location>
</feature>
<reference evidence="2" key="4">
    <citation type="submission" date="2025-08" db="UniProtKB">
        <authorList>
            <consortium name="Ensembl"/>
        </authorList>
    </citation>
    <scope>IDENTIFICATION</scope>
</reference>
<dbReference type="SUPFAM" id="SSF52799">
    <property type="entry name" value="(Phosphotyrosine protein) phosphatases II"/>
    <property type="match status" value="1"/>
</dbReference>
<evidence type="ECO:0000259" key="1">
    <source>
        <dbReference type="PROSITE" id="PS51181"/>
    </source>
</evidence>
<sequence>CSLLLCQVSIPCAGATGVVSRPVAFPSHVMERVMESHYDFDLIYITEKIISLFFLPNLEEHRYRTNLREVAAMLKSKHQDKFMVINLSEKRHDICRLNPKVEEFGWPDLHAPPLDKICSVCKSMERWLNSDPHNVIVLHCKVRGQSQT</sequence>
<name>A0A4W4GSR3_ELEEL</name>
<dbReference type="PROSITE" id="PS51181">
    <property type="entry name" value="PPASE_TENSIN"/>
    <property type="match status" value="1"/>
</dbReference>
<reference evidence="3" key="2">
    <citation type="journal article" date="2017" name="Sci. Adv.">
        <title>A tail of two voltages: Proteomic comparison of the three electric organs of the electric eel.</title>
        <authorList>
            <person name="Traeger L.L."/>
            <person name="Sabat G."/>
            <person name="Barrett-Wilt G.A."/>
            <person name="Wells G.B."/>
            <person name="Sussman M.R."/>
        </authorList>
    </citation>
    <scope>NUCLEOTIDE SEQUENCE [LARGE SCALE GENOMIC DNA]</scope>
</reference>
<reference evidence="3" key="1">
    <citation type="journal article" date="2014" name="Science">
        <title>Nonhuman genetics. Genomic basis for the convergent evolution of electric organs.</title>
        <authorList>
            <person name="Gallant J.R."/>
            <person name="Traeger L.L."/>
            <person name="Volkening J.D."/>
            <person name="Moffett H."/>
            <person name="Chen P.H."/>
            <person name="Novina C.D."/>
            <person name="Phillips G.N.Jr."/>
            <person name="Anand R."/>
            <person name="Wells G.B."/>
            <person name="Pinch M."/>
            <person name="Guth R."/>
            <person name="Unguez G.A."/>
            <person name="Albert J.S."/>
            <person name="Zakon H.H."/>
            <person name="Samanta M.P."/>
            <person name="Sussman M.R."/>
        </authorList>
    </citation>
    <scope>NUCLEOTIDE SEQUENCE [LARGE SCALE GENOMIC DNA]</scope>
</reference>
<dbReference type="PANTHER" id="PTHR45734">
    <property type="entry name" value="TENSIN"/>
    <property type="match status" value="1"/>
</dbReference>
<accession>A0A4W4GSR3</accession>
<evidence type="ECO:0000313" key="2">
    <source>
        <dbReference type="Ensembl" id="ENSEEEP00000039479.2"/>
    </source>
</evidence>
<proteinExistence type="predicted"/>
<evidence type="ECO:0000313" key="3">
    <source>
        <dbReference type="Proteomes" id="UP000314983"/>
    </source>
</evidence>
<dbReference type="InterPro" id="IPR029023">
    <property type="entry name" value="Tensin_phosphatase"/>
</dbReference>
<dbReference type="GO" id="GO:0005925">
    <property type="term" value="C:focal adhesion"/>
    <property type="evidence" value="ECO:0007669"/>
    <property type="project" value="TreeGrafter"/>
</dbReference>
<dbReference type="InterPro" id="IPR051484">
    <property type="entry name" value="Tensin_PTEN_phosphatase"/>
</dbReference>
<keyword evidence="3" id="KW-1185">Reference proteome</keyword>
<dbReference type="PANTHER" id="PTHR45734:SF12">
    <property type="entry name" value="TENSIN-2 ISOFORM X1"/>
    <property type="match status" value="1"/>
</dbReference>